<keyword evidence="4 7" id="KW-0812">Transmembrane</keyword>
<feature type="transmembrane region" description="Helical" evidence="8">
    <location>
        <begin position="100"/>
        <end position="120"/>
    </location>
</feature>
<dbReference type="InterPro" id="IPR013833">
    <property type="entry name" value="Cyt_c_oxidase_su3_a-hlx"/>
</dbReference>
<evidence type="ECO:0000313" key="10">
    <source>
        <dbReference type="EMBL" id="RYU80539.1"/>
    </source>
</evidence>
<dbReference type="InterPro" id="IPR035973">
    <property type="entry name" value="Cyt_c_oxidase_su3-like_sf"/>
</dbReference>
<feature type="transmembrane region" description="Helical" evidence="8">
    <location>
        <begin position="140"/>
        <end position="164"/>
    </location>
</feature>
<dbReference type="SUPFAM" id="SSF81452">
    <property type="entry name" value="Cytochrome c oxidase subunit III-like"/>
    <property type="match status" value="1"/>
</dbReference>
<accession>A0A4Q5LCF7</accession>
<dbReference type="PROSITE" id="PS50253">
    <property type="entry name" value="COX3"/>
    <property type="match status" value="1"/>
</dbReference>
<dbReference type="GO" id="GO:0005886">
    <property type="term" value="C:plasma membrane"/>
    <property type="evidence" value="ECO:0007669"/>
    <property type="project" value="UniProtKB-SubCell"/>
</dbReference>
<dbReference type="EMBL" id="SEWE01000013">
    <property type="protein sequence ID" value="RYU80539.1"/>
    <property type="molecule type" value="Genomic_DNA"/>
</dbReference>
<keyword evidence="6 8" id="KW-0472">Membrane</keyword>
<feature type="transmembrane region" description="Helical" evidence="8">
    <location>
        <begin position="29"/>
        <end position="50"/>
    </location>
</feature>
<comment type="similarity">
    <text evidence="2 7">Belongs to the cytochrome c oxidase subunit 3 family.</text>
</comment>
<dbReference type="GO" id="GO:0004129">
    <property type="term" value="F:cytochrome-c oxidase activity"/>
    <property type="evidence" value="ECO:0007669"/>
    <property type="project" value="InterPro"/>
</dbReference>
<evidence type="ECO:0000256" key="5">
    <source>
        <dbReference type="ARBA" id="ARBA00022989"/>
    </source>
</evidence>
<keyword evidence="5 8" id="KW-1133">Transmembrane helix</keyword>
<dbReference type="AlphaFoldDB" id="A0A4Q5LCF7"/>
<keyword evidence="3" id="KW-1003">Cell membrane</keyword>
<dbReference type="Pfam" id="PF00510">
    <property type="entry name" value="COX3"/>
    <property type="match status" value="1"/>
</dbReference>
<evidence type="ECO:0000256" key="1">
    <source>
        <dbReference type="ARBA" id="ARBA00004651"/>
    </source>
</evidence>
<organism evidence="10 11">
    <name type="scientific">Hymenobacter persicinus</name>
    <dbReference type="NCBI Taxonomy" id="2025506"/>
    <lineage>
        <taxon>Bacteria</taxon>
        <taxon>Pseudomonadati</taxon>
        <taxon>Bacteroidota</taxon>
        <taxon>Cytophagia</taxon>
        <taxon>Cytophagales</taxon>
        <taxon>Hymenobacteraceae</taxon>
        <taxon>Hymenobacter</taxon>
    </lineage>
</organism>
<evidence type="ECO:0000256" key="4">
    <source>
        <dbReference type="ARBA" id="ARBA00022692"/>
    </source>
</evidence>
<reference evidence="10 11" key="1">
    <citation type="submission" date="2019-02" db="EMBL/GenBank/DDBJ databases">
        <title>Bacterial novel species isolated from soil.</title>
        <authorList>
            <person name="Jung H.-Y."/>
        </authorList>
    </citation>
    <scope>NUCLEOTIDE SEQUENCE [LARGE SCALE GENOMIC DNA]</scope>
    <source>
        <strain evidence="10 11">1-3-3-3</strain>
    </source>
</reference>
<evidence type="ECO:0000256" key="7">
    <source>
        <dbReference type="RuleBase" id="RU003376"/>
    </source>
</evidence>
<feature type="transmembrane region" description="Helical" evidence="8">
    <location>
        <begin position="70"/>
        <end position="88"/>
    </location>
</feature>
<dbReference type="Proteomes" id="UP000294155">
    <property type="component" value="Unassembled WGS sequence"/>
</dbReference>
<dbReference type="InterPro" id="IPR024791">
    <property type="entry name" value="Cyt_c/ubiquinol_Oxase_su3"/>
</dbReference>
<dbReference type="PANTHER" id="PTHR11403">
    <property type="entry name" value="CYTOCHROME C OXIDASE SUBUNIT III"/>
    <property type="match status" value="1"/>
</dbReference>
<feature type="transmembrane region" description="Helical" evidence="8">
    <location>
        <begin position="194"/>
        <end position="213"/>
    </location>
</feature>
<proteinExistence type="inferred from homology"/>
<evidence type="ECO:0000256" key="6">
    <source>
        <dbReference type="ARBA" id="ARBA00023136"/>
    </source>
</evidence>
<feature type="domain" description="Heme-copper oxidase subunit III family profile" evidence="9">
    <location>
        <begin position="1"/>
        <end position="214"/>
    </location>
</feature>
<dbReference type="OrthoDB" id="9810850at2"/>
<comment type="subcellular location">
    <subcellularLocation>
        <location evidence="1 7">Cell membrane</location>
        <topology evidence="1 7">Multi-pass membrane protein</topology>
    </subcellularLocation>
</comment>
<evidence type="ECO:0000313" key="11">
    <source>
        <dbReference type="Proteomes" id="UP000294155"/>
    </source>
</evidence>
<dbReference type="PANTHER" id="PTHR11403:SF2">
    <property type="entry name" value="CYTOCHROME BO(3) UBIQUINOL OXIDASE SUBUNIT 3"/>
    <property type="match status" value="1"/>
</dbReference>
<evidence type="ECO:0000259" key="9">
    <source>
        <dbReference type="PROSITE" id="PS50253"/>
    </source>
</evidence>
<protein>
    <submittedName>
        <fullName evidence="10">Cytochrome c oxidase subunit III</fullName>
    </submittedName>
</protein>
<gene>
    <name evidence="10" type="ORF">EWM57_08345</name>
</gene>
<evidence type="ECO:0000256" key="8">
    <source>
        <dbReference type="SAM" id="Phobius"/>
    </source>
</evidence>
<comment type="caution">
    <text evidence="10">The sequence shown here is derived from an EMBL/GenBank/DDBJ whole genome shotgun (WGS) entry which is preliminary data.</text>
</comment>
<dbReference type="InterPro" id="IPR000298">
    <property type="entry name" value="Cyt_c_oxidase-like_su3"/>
</dbReference>
<dbReference type="GO" id="GO:0019646">
    <property type="term" value="P:aerobic electron transport chain"/>
    <property type="evidence" value="ECO:0007669"/>
    <property type="project" value="InterPro"/>
</dbReference>
<evidence type="ECO:0000256" key="3">
    <source>
        <dbReference type="ARBA" id="ARBA00022475"/>
    </source>
</evidence>
<keyword evidence="11" id="KW-1185">Reference proteome</keyword>
<dbReference type="Gene3D" id="1.20.120.80">
    <property type="entry name" value="Cytochrome c oxidase, subunit III, four-helix bundle"/>
    <property type="match status" value="1"/>
</dbReference>
<name>A0A4Q5LCF7_9BACT</name>
<evidence type="ECO:0000256" key="2">
    <source>
        <dbReference type="ARBA" id="ARBA00010581"/>
    </source>
</evidence>
<sequence>MNSDKERKDKVGAGRSTSAFSRIERVPPLLMLLYLGLAGITVLFVILLAAYVQTRHLSGLPTGLHPLPRYFSISTIVLLVSSYTLSQAQRLYRADDVTGLVRCLGATLVLGSIFAGLQVLGWRELMLQGVFFTGEASGTYVYLISALHVAHLLGGMLFLLALLLRTLHASRDAVRSLVFIRNPYRRLQLRMLSLYWHFIDGLWVALFLLFLFLY</sequence>